<accession>A0A3R9Q1Z1</accession>
<dbReference type="InterPro" id="IPR047817">
    <property type="entry name" value="ABC2_TM_bact-type"/>
</dbReference>
<dbReference type="GO" id="GO:0005886">
    <property type="term" value="C:plasma membrane"/>
    <property type="evidence" value="ECO:0007669"/>
    <property type="project" value="UniProtKB-SubCell"/>
</dbReference>
<protein>
    <submittedName>
        <fullName evidence="10">ABC transporter permease</fullName>
    </submittedName>
</protein>
<dbReference type="RefSeq" id="WP_125670000.1">
    <property type="nucleotide sequence ID" value="NZ_RCOS01000001.1"/>
</dbReference>
<evidence type="ECO:0000256" key="2">
    <source>
        <dbReference type="ARBA" id="ARBA00007783"/>
    </source>
</evidence>
<feature type="domain" description="ABC transmembrane type-2" evidence="9">
    <location>
        <begin position="112"/>
        <end position="360"/>
    </location>
</feature>
<sequence>MRFTAVVEKELRQLVRDPKTVVMVLLMPVILTILFGYGYGGKTSFPIAIVNMDQKSGGYALSDQLRNMFDIRAYARTREEAIELVREGKIYAAVVIPKGFTDDMMAGRTASLEIIYDASEPVVAQSIMQMVGVIVLQFELWASEKFGTFSISPLFYSVYGPSTRRVENFMPILMGTLLQLVPTSLISVSVCRERERGTFEQFAMTPASRFDIILGKLAAYFIATISDVFLTISIAMLLFGVQFRGGMLDIMLLSSFFLICSLSMGLLISVLSRNQLQAYQASIFAFIPSMLFSGMFTPVNLLSDVAKAVGYSLPLYYYLDAFKAIAFKGMSLQLLTYDLEVILIFTVVFSVLSINLLRMRVE</sequence>
<proteinExistence type="inferred from homology"/>
<dbReference type="Pfam" id="PF12698">
    <property type="entry name" value="ABC2_membrane_3"/>
    <property type="match status" value="1"/>
</dbReference>
<evidence type="ECO:0000256" key="4">
    <source>
        <dbReference type="ARBA" id="ARBA00022475"/>
    </source>
</evidence>
<dbReference type="Proteomes" id="UP000277582">
    <property type="component" value="Unassembled WGS sequence"/>
</dbReference>
<dbReference type="GO" id="GO:0140359">
    <property type="term" value="F:ABC-type transporter activity"/>
    <property type="evidence" value="ECO:0007669"/>
    <property type="project" value="InterPro"/>
</dbReference>
<keyword evidence="5 8" id="KW-0812">Transmembrane</keyword>
<keyword evidence="11" id="KW-1185">Reference proteome</keyword>
<feature type="transmembrane region" description="Helical" evidence="8">
    <location>
        <begin position="283"/>
        <end position="303"/>
    </location>
</feature>
<evidence type="ECO:0000259" key="9">
    <source>
        <dbReference type="PROSITE" id="PS51012"/>
    </source>
</evidence>
<reference evidence="10 11" key="1">
    <citation type="submission" date="2018-10" db="EMBL/GenBank/DDBJ databases">
        <title>Co-occurring genomic capacity for anaerobic methane metabolism and dissimilatory sulfite reduction discovered in the Korarchaeota.</title>
        <authorList>
            <person name="Mckay L.J."/>
            <person name="Dlakic M."/>
            <person name="Fields M.W."/>
            <person name="Delmont T.O."/>
            <person name="Eren A.M."/>
            <person name="Jay Z.J."/>
            <person name="Klingelsmith K.B."/>
            <person name="Rusch D.B."/>
            <person name="Inskeep W.P."/>
        </authorList>
    </citation>
    <scope>NUCLEOTIDE SEQUENCE [LARGE SCALE GENOMIC DNA]</scope>
    <source>
        <strain evidence="10 11">MDKW</strain>
    </source>
</reference>
<keyword evidence="7 8" id="KW-0472">Membrane</keyword>
<evidence type="ECO:0000256" key="1">
    <source>
        <dbReference type="ARBA" id="ARBA00004651"/>
    </source>
</evidence>
<dbReference type="InterPro" id="IPR051449">
    <property type="entry name" value="ABC-2_transporter_component"/>
</dbReference>
<gene>
    <name evidence="10" type="ORF">D6D85_00075</name>
</gene>
<comment type="caution">
    <text evidence="10">The sequence shown here is derived from an EMBL/GenBank/DDBJ whole genome shotgun (WGS) entry which is preliminary data.</text>
</comment>
<dbReference type="PANTHER" id="PTHR30294:SF29">
    <property type="entry name" value="MULTIDRUG ABC TRANSPORTER PERMEASE YBHS-RELATED"/>
    <property type="match status" value="1"/>
</dbReference>
<feature type="transmembrane region" description="Helical" evidence="8">
    <location>
        <begin position="21"/>
        <end position="40"/>
    </location>
</feature>
<evidence type="ECO:0000256" key="3">
    <source>
        <dbReference type="ARBA" id="ARBA00022448"/>
    </source>
</evidence>
<dbReference type="InterPro" id="IPR013525">
    <property type="entry name" value="ABC2_TM"/>
</dbReference>
<dbReference type="OrthoDB" id="147058at2157"/>
<dbReference type="AlphaFoldDB" id="A0A3R9Q1Z1"/>
<comment type="subcellular location">
    <subcellularLocation>
        <location evidence="1">Cell membrane</location>
        <topology evidence="1">Multi-pass membrane protein</topology>
    </subcellularLocation>
</comment>
<feature type="transmembrane region" description="Helical" evidence="8">
    <location>
        <begin position="169"/>
        <end position="191"/>
    </location>
</feature>
<evidence type="ECO:0000256" key="8">
    <source>
        <dbReference type="SAM" id="Phobius"/>
    </source>
</evidence>
<evidence type="ECO:0000256" key="5">
    <source>
        <dbReference type="ARBA" id="ARBA00022692"/>
    </source>
</evidence>
<name>A0A3R9Q1Z1_9CREN</name>
<keyword evidence="3" id="KW-0813">Transport</keyword>
<keyword evidence="6 8" id="KW-1133">Transmembrane helix</keyword>
<feature type="transmembrane region" description="Helical" evidence="8">
    <location>
        <begin position="339"/>
        <end position="357"/>
    </location>
</feature>
<feature type="transmembrane region" description="Helical" evidence="8">
    <location>
        <begin position="250"/>
        <end position="271"/>
    </location>
</feature>
<dbReference type="EMBL" id="RCOS01000001">
    <property type="protein sequence ID" value="RSN79128.1"/>
    <property type="molecule type" value="Genomic_DNA"/>
</dbReference>
<keyword evidence="4" id="KW-1003">Cell membrane</keyword>
<dbReference type="PANTHER" id="PTHR30294">
    <property type="entry name" value="MEMBRANE COMPONENT OF ABC TRANSPORTER YHHJ-RELATED"/>
    <property type="match status" value="1"/>
</dbReference>
<evidence type="ECO:0000313" key="11">
    <source>
        <dbReference type="Proteomes" id="UP000277582"/>
    </source>
</evidence>
<comment type="similarity">
    <text evidence="2">Belongs to the ABC-2 integral membrane protein family.</text>
</comment>
<evidence type="ECO:0000256" key="7">
    <source>
        <dbReference type="ARBA" id="ARBA00023136"/>
    </source>
</evidence>
<feature type="transmembrane region" description="Helical" evidence="8">
    <location>
        <begin position="212"/>
        <end position="238"/>
    </location>
</feature>
<dbReference type="Gene3D" id="3.40.1710.10">
    <property type="entry name" value="abc type-2 transporter like domain"/>
    <property type="match status" value="1"/>
</dbReference>
<evidence type="ECO:0000313" key="10">
    <source>
        <dbReference type="EMBL" id="RSN79128.1"/>
    </source>
</evidence>
<organism evidence="10 11">
    <name type="scientific">Candidatus Methanodesulfokora washburnensis</name>
    <dbReference type="NCBI Taxonomy" id="2478471"/>
    <lineage>
        <taxon>Archaea</taxon>
        <taxon>Thermoproteota</taxon>
        <taxon>Candidatus Korarchaeia</taxon>
        <taxon>Candidatus Korarchaeia incertae sedis</taxon>
        <taxon>Candidatus Methanodesulfokora</taxon>
    </lineage>
</organism>
<dbReference type="PROSITE" id="PS51012">
    <property type="entry name" value="ABC_TM2"/>
    <property type="match status" value="1"/>
</dbReference>
<evidence type="ECO:0000256" key="6">
    <source>
        <dbReference type="ARBA" id="ARBA00022989"/>
    </source>
</evidence>